<dbReference type="InterPro" id="IPR035892">
    <property type="entry name" value="C2_domain_sf"/>
</dbReference>
<evidence type="ECO:0000256" key="1">
    <source>
        <dbReference type="ARBA" id="ARBA00022679"/>
    </source>
</evidence>
<dbReference type="PROSITE" id="PS51545">
    <property type="entry name" value="PIK_HELICAL"/>
    <property type="match status" value="1"/>
</dbReference>
<dbReference type="PRINTS" id="PR00103">
    <property type="entry name" value="CAMPKINASE"/>
</dbReference>
<dbReference type="Gene3D" id="1.25.40.70">
    <property type="entry name" value="Phosphatidylinositol 3-kinase, accessory domain (PIK)"/>
    <property type="match status" value="1"/>
</dbReference>
<evidence type="ECO:0000313" key="7">
    <source>
        <dbReference type="EMBL" id="GMI56919.1"/>
    </source>
</evidence>
<evidence type="ECO:0000259" key="6">
    <source>
        <dbReference type="PROSITE" id="PS51545"/>
    </source>
</evidence>
<feature type="non-terminal residue" evidence="7">
    <location>
        <position position="1"/>
    </location>
</feature>
<dbReference type="SMART" id="SM00145">
    <property type="entry name" value="PI3Ka"/>
    <property type="match status" value="1"/>
</dbReference>
<evidence type="ECO:0000259" key="5">
    <source>
        <dbReference type="PROSITE" id="PS50290"/>
    </source>
</evidence>
<dbReference type="CDD" id="cd00891">
    <property type="entry name" value="PI3Kc"/>
    <property type="match status" value="1"/>
</dbReference>
<keyword evidence="2" id="KW-0418">Kinase</keyword>
<dbReference type="InterPro" id="IPR001263">
    <property type="entry name" value="PI3K_accessory_dom"/>
</dbReference>
<dbReference type="InterPro" id="IPR015433">
    <property type="entry name" value="PI3/4_kinase"/>
</dbReference>
<dbReference type="SMART" id="SM00100">
    <property type="entry name" value="cNMP"/>
    <property type="match status" value="1"/>
</dbReference>
<dbReference type="InterPro" id="IPR018488">
    <property type="entry name" value="cNMP-bd_CS"/>
</dbReference>
<protein>
    <recommendedName>
        <fullName evidence="9">Phosphatidylinositol 3-kinase</fullName>
    </recommendedName>
</protein>
<reference evidence="7 8" key="1">
    <citation type="journal article" date="2023" name="Commun. Biol.">
        <title>Genome analysis of Parmales, the sister group of diatoms, reveals the evolutionary specialization of diatoms from phago-mixotrophs to photoautotrophs.</title>
        <authorList>
            <person name="Ban H."/>
            <person name="Sato S."/>
            <person name="Yoshikawa S."/>
            <person name="Yamada K."/>
            <person name="Nakamura Y."/>
            <person name="Ichinomiya M."/>
            <person name="Sato N."/>
            <person name="Blanc-Mathieu R."/>
            <person name="Endo H."/>
            <person name="Kuwata A."/>
            <person name="Ogata H."/>
        </authorList>
    </citation>
    <scope>NUCLEOTIDE SEQUENCE [LARGE SCALE GENOMIC DNA]</scope>
</reference>
<keyword evidence="8" id="KW-1185">Reference proteome</keyword>
<dbReference type="PROSITE" id="PS50290">
    <property type="entry name" value="PI3_4_KINASE_3"/>
    <property type="match status" value="1"/>
</dbReference>
<feature type="domain" description="Cyclic nucleotide-binding" evidence="4">
    <location>
        <begin position="89"/>
        <end position="216"/>
    </location>
</feature>
<dbReference type="SUPFAM" id="SSF48371">
    <property type="entry name" value="ARM repeat"/>
    <property type="match status" value="1"/>
</dbReference>
<dbReference type="PANTHER" id="PTHR10048">
    <property type="entry name" value="PHOSPHATIDYLINOSITOL KINASE"/>
    <property type="match status" value="1"/>
</dbReference>
<evidence type="ECO:0000256" key="2">
    <source>
        <dbReference type="ARBA" id="ARBA00022777"/>
    </source>
</evidence>
<dbReference type="InterPro" id="IPR000403">
    <property type="entry name" value="PI3/4_kinase_cat_dom"/>
</dbReference>
<dbReference type="InterPro" id="IPR018936">
    <property type="entry name" value="PI3/4_kinase_CS"/>
</dbReference>
<dbReference type="PANTHER" id="PTHR10048:SF14">
    <property type="entry name" value="LD28067P"/>
    <property type="match status" value="1"/>
</dbReference>
<feature type="domain" description="PIK helical" evidence="6">
    <location>
        <begin position="705"/>
        <end position="883"/>
    </location>
</feature>
<comment type="caution">
    <text evidence="7">The sequence shown here is derived from an EMBL/GenBank/DDBJ whole genome shotgun (WGS) entry which is preliminary data.</text>
</comment>
<feature type="compositionally biased region" description="Basic and acidic residues" evidence="3">
    <location>
        <begin position="1095"/>
        <end position="1108"/>
    </location>
</feature>
<dbReference type="Pfam" id="PF00027">
    <property type="entry name" value="cNMP_binding"/>
    <property type="match status" value="1"/>
</dbReference>
<dbReference type="EMBL" id="BRYB01006411">
    <property type="protein sequence ID" value="GMI56919.1"/>
    <property type="molecule type" value="Genomic_DNA"/>
</dbReference>
<dbReference type="InterPro" id="IPR036940">
    <property type="entry name" value="PI3/4_kinase_cat_sf"/>
</dbReference>
<dbReference type="InterPro" id="IPR014710">
    <property type="entry name" value="RmlC-like_jellyroll"/>
</dbReference>
<dbReference type="InterPro" id="IPR016024">
    <property type="entry name" value="ARM-type_fold"/>
</dbReference>
<accession>A0ABQ6NDX7</accession>
<feature type="compositionally biased region" description="Basic and acidic residues" evidence="3">
    <location>
        <begin position="14"/>
        <end position="32"/>
    </location>
</feature>
<evidence type="ECO:0008006" key="9">
    <source>
        <dbReference type="Google" id="ProtNLM"/>
    </source>
</evidence>
<dbReference type="Gene3D" id="1.10.1070.11">
    <property type="entry name" value="Phosphatidylinositol 3-/4-kinase, catalytic domain"/>
    <property type="match status" value="1"/>
</dbReference>
<dbReference type="PROSITE" id="PS00915">
    <property type="entry name" value="PI3_4_KINASE_1"/>
    <property type="match status" value="1"/>
</dbReference>
<dbReference type="CDD" id="cd00038">
    <property type="entry name" value="CAP_ED"/>
    <property type="match status" value="1"/>
</dbReference>
<dbReference type="Gene3D" id="3.30.1010.10">
    <property type="entry name" value="Phosphatidylinositol 3-kinase Catalytic Subunit, Chain A, domain 4"/>
    <property type="match status" value="1"/>
</dbReference>
<dbReference type="Proteomes" id="UP001165060">
    <property type="component" value="Unassembled WGS sequence"/>
</dbReference>
<keyword evidence="1" id="KW-0808">Transferase</keyword>
<dbReference type="PROSITE" id="PS00916">
    <property type="entry name" value="PI3_4_KINASE_2"/>
    <property type="match status" value="1"/>
</dbReference>
<dbReference type="InterPro" id="IPR042236">
    <property type="entry name" value="PI3K_accessory_sf"/>
</dbReference>
<dbReference type="InterPro" id="IPR011009">
    <property type="entry name" value="Kinase-like_dom_sf"/>
</dbReference>
<dbReference type="InterPro" id="IPR018490">
    <property type="entry name" value="cNMP-bd_dom_sf"/>
</dbReference>
<dbReference type="SMART" id="SM00146">
    <property type="entry name" value="PI3Kc"/>
    <property type="match status" value="1"/>
</dbReference>
<name>A0ABQ6NDX7_9STRA</name>
<dbReference type="PROSITE" id="PS00888">
    <property type="entry name" value="CNMP_BINDING_1"/>
    <property type="match status" value="1"/>
</dbReference>
<feature type="region of interest" description="Disordered" evidence="3">
    <location>
        <begin position="1053"/>
        <end position="1117"/>
    </location>
</feature>
<gene>
    <name evidence="7" type="ORF">TeGR_g13490</name>
</gene>
<feature type="region of interest" description="Disordered" evidence="3">
    <location>
        <begin position="1"/>
        <end position="32"/>
    </location>
</feature>
<dbReference type="InterPro" id="IPR035448">
    <property type="entry name" value="PI3Kc"/>
</dbReference>
<dbReference type="Gene3D" id="2.60.40.150">
    <property type="entry name" value="C2 domain"/>
    <property type="match status" value="1"/>
</dbReference>
<sequence>GKAPSSASSSSLQKDNERLAAELSKEKTKRRQLESRVHALMSDADALQEQVHRMELDAAARDKQASGGGGLNSGGLRVGGFSFLKSIPLLQSLSEAQLSKLSASLESRRFAQGDVIIQQGDPGHTFYVIESGEVVVTLAQGGAGEGGRPASPTTLMTLGPGDYFGERALLTDEPRAATCTAAAGVLCQVLDREAFNEALSGVQDLLGDRLQNYEHDLQESSVQALETHVRVFTEAMNHARSAGGDVILGIFDDEGGRRGSTSDTVDALKGKLVLNILENFSPESDMDSMLVQIQSCLHAVFASKVCLLLARAEDEDEGGEAGVDTGGDTGGRKILLDMMQNASDYGELQVAEETLASLCVMTTSPDLKTPGVKRALPSSPAKVLSVPVFRSGEAAATKSTNPIQGVIVLARPVDDLDFTDADVELLAYVAAHVGQVFFEKNGTLNIAQGIGVVADSAACDVKLGVVVNSIKNIPVAKGKAAAEVYVKMDIWHGVEVIAKTWQSISFPARAGGAKGGRTSMDEKRKSLESSSLKIHFNEANSMAADFDGAKGGFGISIRDLPVACRLFVTVHDAKTDRCLGHCILPLFAQDKTLKAARVESVPCLHDSPSGHLRDAKSVGSAGNMTIDFEIGRVDLLGVKAQKSSKMRGSLFGNVPEGEIRYKHMANSRAVVDKSTKDLMSKRRSTSQRATSMRAKRTSMAAEFGQSVKLGATKILPEAVKQVILRDILHDMTDEEKKLVWMSRRELTAYPNALPKLLMAVDYGNRSEVTEAESYMESWETSTNPLDALQLLDIKFASPKVRAYAVRQLNMMTDEELSEVMLQLVQVLKFEPHYDTALCRFLLRRSLLNPFVCGHTLFWMLQYLRNCGSHRVSLGHQMFIINRLEEVAQIVKNEPDHDERPKVMREELGKIVFPKSFQLPLDPYKTCRGIQIDKCRVMDSKKLPLWLTFIREDPWEPPLVVLFKSGDDLRQDQLTLQILRVMDRLWKDEGQEMNMCPYRCCATGFEQGMLEVVGDSATLAGITMNNVPGPKGFRKKIAVTRETMKGRNALGLWLEKHNRGKQGNGEAAERKDQAESSGVPEVLFPSQRGDASVSESKSEFTVHAKEPKTMHHRKGPDGEQFEFVNPLQQGGKMVKALDHFETSCAGYAVATYILGIGDRHNDNVMMTKSGKLFHIDFGHFLGNFKSKYGYKREKAPFVFTQMMAALLGGRRTGARYRRFEDHAMEAFNTLRRHTDTFLVLFSLMIGCQIPELKSTDDLMWIRRCMQSEQSDEEARERMKGLIFESLKCQTTRIMHTIHILKHS</sequence>
<proteinExistence type="predicted"/>
<dbReference type="Pfam" id="PF00613">
    <property type="entry name" value="PI3Ka"/>
    <property type="match status" value="1"/>
</dbReference>
<dbReference type="Pfam" id="PF00454">
    <property type="entry name" value="PI3_PI4_kinase"/>
    <property type="match status" value="1"/>
</dbReference>
<evidence type="ECO:0000313" key="8">
    <source>
        <dbReference type="Proteomes" id="UP001165060"/>
    </source>
</evidence>
<dbReference type="Gene3D" id="2.60.120.10">
    <property type="entry name" value="Jelly Rolls"/>
    <property type="match status" value="1"/>
</dbReference>
<dbReference type="SUPFAM" id="SSF51206">
    <property type="entry name" value="cAMP-binding domain-like"/>
    <property type="match status" value="1"/>
</dbReference>
<dbReference type="PROSITE" id="PS50042">
    <property type="entry name" value="CNMP_BINDING_3"/>
    <property type="match status" value="1"/>
</dbReference>
<organism evidence="7 8">
    <name type="scientific">Tetraparma gracilis</name>
    <dbReference type="NCBI Taxonomy" id="2962635"/>
    <lineage>
        <taxon>Eukaryota</taxon>
        <taxon>Sar</taxon>
        <taxon>Stramenopiles</taxon>
        <taxon>Ochrophyta</taxon>
        <taxon>Bolidophyceae</taxon>
        <taxon>Parmales</taxon>
        <taxon>Triparmaceae</taxon>
        <taxon>Tetraparma</taxon>
    </lineage>
</organism>
<feature type="domain" description="PI3K/PI4K catalytic" evidence="5">
    <location>
        <begin position="930"/>
        <end position="1289"/>
    </location>
</feature>
<feature type="region of interest" description="Disordered" evidence="3">
    <location>
        <begin position="673"/>
        <end position="697"/>
    </location>
</feature>
<feature type="compositionally biased region" description="Low complexity" evidence="3">
    <location>
        <begin position="1"/>
        <end position="11"/>
    </location>
</feature>
<dbReference type="InterPro" id="IPR000595">
    <property type="entry name" value="cNMP-bd_dom"/>
</dbReference>
<dbReference type="SUPFAM" id="SSF56112">
    <property type="entry name" value="Protein kinase-like (PK-like)"/>
    <property type="match status" value="1"/>
</dbReference>
<evidence type="ECO:0000259" key="4">
    <source>
        <dbReference type="PROSITE" id="PS50042"/>
    </source>
</evidence>
<evidence type="ECO:0000256" key="3">
    <source>
        <dbReference type="SAM" id="MobiDB-lite"/>
    </source>
</evidence>